<evidence type="ECO:0000256" key="2">
    <source>
        <dbReference type="ARBA" id="ARBA00022737"/>
    </source>
</evidence>
<sequence length="83" mass="9972">MKIKCRYCNTTVQTRKEYSKHLEMHEKYNFTCPECGKTFYSSRGFRHHEDVHQPKSQCEICNNSFSYKTTLQQHRRLQHGITG</sequence>
<dbReference type="SMART" id="SM00355">
    <property type="entry name" value="ZnF_C2H2"/>
    <property type="match status" value="3"/>
</dbReference>
<dbReference type="SUPFAM" id="SSF57667">
    <property type="entry name" value="beta-beta-alpha zinc fingers"/>
    <property type="match status" value="1"/>
</dbReference>
<accession>A0A1S0UDR3</accession>
<proteinExistence type="predicted"/>
<evidence type="ECO:0000259" key="6">
    <source>
        <dbReference type="PROSITE" id="PS50157"/>
    </source>
</evidence>
<dbReference type="InParanoid" id="A0A1S0UDR3"/>
<evidence type="ECO:0000313" key="7">
    <source>
        <dbReference type="EMBL" id="EJD73508.1"/>
    </source>
</evidence>
<dbReference type="PROSITE" id="PS00028">
    <property type="entry name" value="ZINC_FINGER_C2H2_1"/>
    <property type="match status" value="2"/>
</dbReference>
<dbReference type="InterPro" id="IPR036236">
    <property type="entry name" value="Znf_C2H2_sf"/>
</dbReference>
<evidence type="ECO:0000256" key="1">
    <source>
        <dbReference type="ARBA" id="ARBA00022723"/>
    </source>
</evidence>
<keyword evidence="4" id="KW-0862">Zinc</keyword>
<dbReference type="GeneID" id="31252171"/>
<dbReference type="GO" id="GO:0008270">
    <property type="term" value="F:zinc ion binding"/>
    <property type="evidence" value="ECO:0007669"/>
    <property type="project" value="UniProtKB-KW"/>
</dbReference>
<keyword evidence="3 5" id="KW-0863">Zinc-finger</keyword>
<dbReference type="AlphaFoldDB" id="A0A1S0UDR3"/>
<dbReference type="RefSeq" id="XP_020304468.1">
    <property type="nucleotide sequence ID" value="XM_020451729.1"/>
</dbReference>
<evidence type="ECO:0000256" key="3">
    <source>
        <dbReference type="ARBA" id="ARBA00022771"/>
    </source>
</evidence>
<dbReference type="KEGG" id="loa:LOAG_19073"/>
<evidence type="ECO:0000256" key="4">
    <source>
        <dbReference type="ARBA" id="ARBA00022833"/>
    </source>
</evidence>
<dbReference type="EMBL" id="JH713341">
    <property type="protein sequence ID" value="EJD73508.1"/>
    <property type="molecule type" value="Genomic_DNA"/>
</dbReference>
<name>A0A1S0UDR3_LOALO</name>
<reference evidence="7" key="1">
    <citation type="submission" date="2012-04" db="EMBL/GenBank/DDBJ databases">
        <title>The Genome Sequence of Loa loa.</title>
        <authorList>
            <consortium name="The Broad Institute Genome Sequencing Platform"/>
            <consortium name="Broad Institute Genome Sequencing Center for Infectious Disease"/>
            <person name="Nutman T.B."/>
            <person name="Fink D.L."/>
            <person name="Russ C."/>
            <person name="Young S."/>
            <person name="Zeng Q."/>
            <person name="Gargeya S."/>
            <person name="Alvarado L."/>
            <person name="Berlin A."/>
            <person name="Chapman S.B."/>
            <person name="Chen Z."/>
            <person name="Freedman E."/>
            <person name="Gellesch M."/>
            <person name="Goldberg J."/>
            <person name="Griggs A."/>
            <person name="Gujja S."/>
            <person name="Heilman E.R."/>
            <person name="Heiman D."/>
            <person name="Howarth C."/>
            <person name="Mehta T."/>
            <person name="Neiman D."/>
            <person name="Pearson M."/>
            <person name="Roberts A."/>
            <person name="Saif S."/>
            <person name="Shea T."/>
            <person name="Shenoy N."/>
            <person name="Sisk P."/>
            <person name="Stolte C."/>
            <person name="Sykes S."/>
            <person name="White J."/>
            <person name="Yandava C."/>
            <person name="Haas B."/>
            <person name="Henn M.R."/>
            <person name="Nusbaum C."/>
            <person name="Birren B."/>
        </authorList>
    </citation>
    <scope>NUCLEOTIDE SEQUENCE [LARGE SCALE GENOMIC DNA]</scope>
</reference>
<evidence type="ECO:0000256" key="5">
    <source>
        <dbReference type="PROSITE-ProRule" id="PRU00042"/>
    </source>
</evidence>
<keyword evidence="1" id="KW-0479">Metal-binding</keyword>
<dbReference type="CTD" id="31252171"/>
<gene>
    <name evidence="7" type="ORF">LOAG_19073</name>
</gene>
<dbReference type="PANTHER" id="PTHR24379:SF121">
    <property type="entry name" value="C2H2-TYPE DOMAIN-CONTAINING PROTEIN"/>
    <property type="match status" value="1"/>
</dbReference>
<feature type="domain" description="C2H2-type" evidence="6">
    <location>
        <begin position="30"/>
        <end position="57"/>
    </location>
</feature>
<organism evidence="7">
    <name type="scientific">Loa loa</name>
    <name type="common">Eye worm</name>
    <name type="synonym">Filaria loa</name>
    <dbReference type="NCBI Taxonomy" id="7209"/>
    <lineage>
        <taxon>Eukaryota</taxon>
        <taxon>Metazoa</taxon>
        <taxon>Ecdysozoa</taxon>
        <taxon>Nematoda</taxon>
        <taxon>Chromadorea</taxon>
        <taxon>Rhabditida</taxon>
        <taxon>Spirurina</taxon>
        <taxon>Spiruromorpha</taxon>
        <taxon>Filarioidea</taxon>
        <taxon>Onchocercidae</taxon>
        <taxon>Loa</taxon>
    </lineage>
</organism>
<feature type="domain" description="C2H2-type" evidence="6">
    <location>
        <begin position="56"/>
        <end position="79"/>
    </location>
</feature>
<dbReference type="OrthoDB" id="8922241at2759"/>
<feature type="non-terminal residue" evidence="7">
    <location>
        <position position="83"/>
    </location>
</feature>
<dbReference type="PANTHER" id="PTHR24379">
    <property type="entry name" value="KRAB AND ZINC FINGER DOMAIN-CONTAINING"/>
    <property type="match status" value="1"/>
</dbReference>
<dbReference type="InterPro" id="IPR013087">
    <property type="entry name" value="Znf_C2H2_type"/>
</dbReference>
<dbReference type="Gene3D" id="3.30.160.60">
    <property type="entry name" value="Classic Zinc Finger"/>
    <property type="match status" value="1"/>
</dbReference>
<keyword evidence="2" id="KW-0677">Repeat</keyword>
<dbReference type="PROSITE" id="PS50157">
    <property type="entry name" value="ZINC_FINGER_C2H2_2"/>
    <property type="match status" value="2"/>
</dbReference>
<protein>
    <recommendedName>
        <fullName evidence="6">C2H2-type domain-containing protein</fullName>
    </recommendedName>
</protein>
<dbReference type="Pfam" id="PF00096">
    <property type="entry name" value="zf-C2H2"/>
    <property type="match status" value="2"/>
</dbReference>